<organism evidence="1 2">
    <name type="scientific">Aerosakkonema funiforme FACHB-1375</name>
    <dbReference type="NCBI Taxonomy" id="2949571"/>
    <lineage>
        <taxon>Bacteria</taxon>
        <taxon>Bacillati</taxon>
        <taxon>Cyanobacteriota</taxon>
        <taxon>Cyanophyceae</taxon>
        <taxon>Oscillatoriophycideae</taxon>
        <taxon>Aerosakkonematales</taxon>
        <taxon>Aerosakkonemataceae</taxon>
        <taxon>Aerosakkonema</taxon>
    </lineage>
</organism>
<evidence type="ECO:0000313" key="2">
    <source>
        <dbReference type="Proteomes" id="UP000641646"/>
    </source>
</evidence>
<name>A0A926VD03_9CYAN</name>
<evidence type="ECO:0000313" key="1">
    <source>
        <dbReference type="EMBL" id="MBD2180269.1"/>
    </source>
</evidence>
<accession>A0A926VD03</accession>
<reference evidence="1" key="1">
    <citation type="journal article" date="2015" name="ISME J.">
        <title>Draft Genome Sequence of Streptomyces incarnatus NRRL8089, which Produces the Nucleoside Antibiotic Sinefungin.</title>
        <authorList>
            <person name="Oshima K."/>
            <person name="Hattori M."/>
            <person name="Shimizu H."/>
            <person name="Fukuda K."/>
            <person name="Nemoto M."/>
            <person name="Inagaki K."/>
            <person name="Tamura T."/>
        </authorList>
    </citation>
    <scope>NUCLEOTIDE SEQUENCE</scope>
    <source>
        <strain evidence="1">FACHB-1375</strain>
    </source>
</reference>
<dbReference type="Proteomes" id="UP000641646">
    <property type="component" value="Unassembled WGS sequence"/>
</dbReference>
<dbReference type="RefSeq" id="WP_190462269.1">
    <property type="nucleotide sequence ID" value="NZ_JACJPW010000006.1"/>
</dbReference>
<reference evidence="1" key="2">
    <citation type="submission" date="2020-08" db="EMBL/GenBank/DDBJ databases">
        <authorList>
            <person name="Chen M."/>
            <person name="Teng W."/>
            <person name="Zhao L."/>
            <person name="Hu C."/>
            <person name="Zhou Y."/>
            <person name="Han B."/>
            <person name="Song L."/>
            <person name="Shu W."/>
        </authorList>
    </citation>
    <scope>NUCLEOTIDE SEQUENCE</scope>
    <source>
        <strain evidence="1">FACHB-1375</strain>
    </source>
</reference>
<dbReference type="EMBL" id="JACJPW010000006">
    <property type="protein sequence ID" value="MBD2180269.1"/>
    <property type="molecule type" value="Genomic_DNA"/>
</dbReference>
<gene>
    <name evidence="1" type="ORF">H6G03_03925</name>
</gene>
<keyword evidence="2" id="KW-1185">Reference proteome</keyword>
<dbReference type="AlphaFoldDB" id="A0A926VD03"/>
<protein>
    <submittedName>
        <fullName evidence="1">VWA domain-containing protein</fullName>
    </submittedName>
</protein>
<proteinExistence type="predicted"/>
<sequence>MDAINQTVGGILQHLRSHNEPFVLHKGKQPEWNDEALHSSAYQHNAELYALMGVAKGVLPQGRDRILFQVLRTSRIGMTPEVRHTLDRITNLLLSVLHPDKVLTVFLALRRVRANHKHTAKAILNYILNHPDFEDMANCRRPTLEDCLSHAMGKNVARACAKMLANPALADQQYLRRHLLRFARDPEKVKTIFPGLYKQGTRQTGSGQYKLAHTQFLEKFDRQEERPKTITATNRGDISATLIHLYRGGISSELQQALERYVEDSAKKLPRFHGKLALVLDASASTKGYGDREYCCISQSVAFQLVLEKCCPNLQIFAVGNSGHIPIPEGNTDLALALLDALETQPDLVAIVSDGYENIYPGDLARLIATLPQLGIHTPVVFCHSKFTGSDDLTLRRPATNLPELEFWHQDDFEDLLISILSMTNQNQSEIGLREFLLKKLDLVIS</sequence>
<comment type="caution">
    <text evidence="1">The sequence shown here is derived from an EMBL/GenBank/DDBJ whole genome shotgun (WGS) entry which is preliminary data.</text>
</comment>